<name>A0A3S1KAW2_9BACL</name>
<evidence type="ECO:0000313" key="1">
    <source>
        <dbReference type="EMBL" id="RUT47871.1"/>
    </source>
</evidence>
<proteinExistence type="predicted"/>
<accession>A0A3S1KAW2</accession>
<dbReference type="OrthoDB" id="2974439at2"/>
<dbReference type="EMBL" id="RZNY01000003">
    <property type="protein sequence ID" value="RUT47871.1"/>
    <property type="molecule type" value="Genomic_DNA"/>
</dbReference>
<dbReference type="Proteomes" id="UP000279446">
    <property type="component" value="Unassembled WGS sequence"/>
</dbReference>
<sequence length="152" mass="17644">MYKQCHCGGMMNLSFRLVIFEGVLEIDRVPIYECELDCYHEVFPAIKADLKALLSSLKQQGKNGRIIFTEVNELAHLIFDIYRTWEQSESLSFEALLERKSGERINLLLDLYGCAKAMNDSGWMGDISNRLAQMSNIVKDRQFSEENQRFTY</sequence>
<gene>
    <name evidence="1" type="ORF">EJP82_05690</name>
</gene>
<dbReference type="AlphaFoldDB" id="A0A3S1KAW2"/>
<evidence type="ECO:0000313" key="2">
    <source>
        <dbReference type="Proteomes" id="UP000279446"/>
    </source>
</evidence>
<reference evidence="1 2" key="1">
    <citation type="submission" date="2018-12" db="EMBL/GenBank/DDBJ databases">
        <authorList>
            <person name="Sun L."/>
            <person name="Chen Z."/>
        </authorList>
    </citation>
    <scope>NUCLEOTIDE SEQUENCE [LARGE SCALE GENOMIC DNA]</scope>
    <source>
        <strain evidence="1 2">DSM 15890</strain>
    </source>
</reference>
<organism evidence="1 2">
    <name type="scientific">Paenibacillus anaericanus</name>
    <dbReference type="NCBI Taxonomy" id="170367"/>
    <lineage>
        <taxon>Bacteria</taxon>
        <taxon>Bacillati</taxon>
        <taxon>Bacillota</taxon>
        <taxon>Bacilli</taxon>
        <taxon>Bacillales</taxon>
        <taxon>Paenibacillaceae</taxon>
        <taxon>Paenibacillus</taxon>
    </lineage>
</organism>
<keyword evidence="2" id="KW-1185">Reference proteome</keyword>
<protein>
    <submittedName>
        <fullName evidence="1">Uncharacterized protein</fullName>
    </submittedName>
</protein>
<comment type="caution">
    <text evidence="1">The sequence shown here is derived from an EMBL/GenBank/DDBJ whole genome shotgun (WGS) entry which is preliminary data.</text>
</comment>